<evidence type="ECO:0000313" key="2">
    <source>
        <dbReference type="Proteomes" id="UP000326924"/>
    </source>
</evidence>
<proteinExistence type="predicted"/>
<reference evidence="1 2" key="1">
    <citation type="submission" date="2019-09" db="EMBL/GenBank/DDBJ databases">
        <title>Draft genome of the ectomycorrhizal ascomycete Sphaerosporella brunnea.</title>
        <authorList>
            <consortium name="DOE Joint Genome Institute"/>
            <person name="Benucci G.M."/>
            <person name="Marozzi G."/>
            <person name="Antonielli L."/>
            <person name="Sanchez S."/>
            <person name="Marco P."/>
            <person name="Wang X."/>
            <person name="Falini L.B."/>
            <person name="Barry K."/>
            <person name="Haridas S."/>
            <person name="Lipzen A."/>
            <person name="Labutti K."/>
            <person name="Grigoriev I.V."/>
            <person name="Murat C."/>
            <person name="Martin F."/>
            <person name="Albertini E."/>
            <person name="Donnini D."/>
            <person name="Bonito G."/>
        </authorList>
    </citation>
    <scope>NUCLEOTIDE SEQUENCE [LARGE SCALE GENOMIC DNA]</scope>
    <source>
        <strain evidence="1 2">Sb_GMNB300</strain>
    </source>
</reference>
<accession>A0A5J5F171</accession>
<gene>
    <name evidence="1" type="ORF">FN846DRAFT_1020383</name>
</gene>
<evidence type="ECO:0000313" key="1">
    <source>
        <dbReference type="EMBL" id="KAA8909842.1"/>
    </source>
</evidence>
<dbReference type="AlphaFoldDB" id="A0A5J5F171"/>
<dbReference type="OrthoDB" id="5275938at2759"/>
<protein>
    <recommendedName>
        <fullName evidence="3">BTB domain-containing protein</fullName>
    </recommendedName>
</protein>
<sequence>MSSSTETQITYIDICSAADMEILLTPPQAAEGGQESITYIYRVSSQQLCAGSPVFAVMLDPKSSFLEATQLRAHKRQQPPSSELYQLNLSDSGHDPTALAAVFYALHGANEHLPQTIPFEGLCDIAVVCDYYDCADAMRPWVQLWMEPWKVHAERPGYERWLLIAWVFGEASVFEALTKRFIRNGSLIDGELNALVLVSAGPDCDIPHAIIDALSKEIIRIGESLVPMYLEVYKRYEDNTKSQCLRLPGSRSCDDFIFGRFHRGLKDAKLLEDTQCLTLQYIVNAVNEILNSISVGMASALFDGQSHSRCVSSLEKLCLTMEKMLAGSPPISLASIAGGKQKTAIPGWDDILSGSGQKEI</sequence>
<organism evidence="1 2">
    <name type="scientific">Sphaerosporella brunnea</name>
    <dbReference type="NCBI Taxonomy" id="1250544"/>
    <lineage>
        <taxon>Eukaryota</taxon>
        <taxon>Fungi</taxon>
        <taxon>Dikarya</taxon>
        <taxon>Ascomycota</taxon>
        <taxon>Pezizomycotina</taxon>
        <taxon>Pezizomycetes</taxon>
        <taxon>Pezizales</taxon>
        <taxon>Pyronemataceae</taxon>
        <taxon>Sphaerosporella</taxon>
    </lineage>
</organism>
<name>A0A5J5F171_9PEZI</name>
<dbReference type="EMBL" id="VXIS01000053">
    <property type="protein sequence ID" value="KAA8909842.1"/>
    <property type="molecule type" value="Genomic_DNA"/>
</dbReference>
<dbReference type="Proteomes" id="UP000326924">
    <property type="component" value="Unassembled WGS sequence"/>
</dbReference>
<evidence type="ECO:0008006" key="3">
    <source>
        <dbReference type="Google" id="ProtNLM"/>
    </source>
</evidence>
<comment type="caution">
    <text evidence="1">The sequence shown here is derived from an EMBL/GenBank/DDBJ whole genome shotgun (WGS) entry which is preliminary data.</text>
</comment>
<keyword evidence="2" id="KW-1185">Reference proteome</keyword>
<dbReference type="InParanoid" id="A0A5J5F171"/>